<comment type="caution">
    <text evidence="2">The sequence shown here is derived from an EMBL/GenBank/DDBJ whole genome shotgun (WGS) entry which is preliminary data.</text>
</comment>
<dbReference type="Proteomes" id="UP000663866">
    <property type="component" value="Unassembled WGS sequence"/>
</dbReference>
<dbReference type="Pfam" id="PF24923">
    <property type="entry name" value="ATP-grasp_IQCH"/>
    <property type="match status" value="1"/>
</dbReference>
<dbReference type="InterPro" id="IPR038752">
    <property type="entry name" value="IQCH"/>
</dbReference>
<evidence type="ECO:0000313" key="2">
    <source>
        <dbReference type="EMBL" id="CAF4184560.1"/>
    </source>
</evidence>
<dbReference type="PANTHER" id="PTHR14465:SF0">
    <property type="entry name" value="IQ DOMAIN-CONTAINING PROTEIN H"/>
    <property type="match status" value="1"/>
</dbReference>
<dbReference type="AlphaFoldDB" id="A0A820A2C9"/>
<name>A0A820A2C9_9BILA</name>
<reference evidence="2" key="1">
    <citation type="submission" date="2021-02" db="EMBL/GenBank/DDBJ databases">
        <authorList>
            <person name="Nowell W R."/>
        </authorList>
    </citation>
    <scope>NUCLEOTIDE SEQUENCE</scope>
</reference>
<gene>
    <name evidence="2" type="ORF">OVN521_LOCUS25477</name>
</gene>
<evidence type="ECO:0000259" key="1">
    <source>
        <dbReference type="Pfam" id="PF24923"/>
    </source>
</evidence>
<feature type="domain" description="IQCH-like ATP-grasp" evidence="1">
    <location>
        <begin position="2"/>
        <end position="165"/>
    </location>
</feature>
<dbReference type="InterPro" id="IPR056855">
    <property type="entry name" value="ATP-grasp_IQCH"/>
</dbReference>
<evidence type="ECO:0000313" key="3">
    <source>
        <dbReference type="Proteomes" id="UP000663866"/>
    </source>
</evidence>
<keyword evidence="3" id="KW-1185">Reference proteome</keyword>
<protein>
    <recommendedName>
        <fullName evidence="1">IQCH-like ATP-grasp domain-containing protein</fullName>
    </recommendedName>
</protein>
<sequence>KQSYAQILCELSDVLDKHTIYINKSQFNSWQEYLKVFLSEGGIIEAYPPSNSVTSITVCLSIEPDGHYSLVCSGDQLHAESQFSCWGLSFPQTSADSNRLNTYCSSIVEQCQQRNIYGYIDIDFITFIDIKTKQQNLWVIDLSIGYSEHISLSRVMQYITTGKFNPQMHSFTVKMKQLKQRLRNWQNGAPEYTIVEKNRYGILSSKLYHRNLSNLHYSIFFQICRTHGVGFDIREKQGTIFTLYECDHHEHIGMITISDTLKTTLSNFACYLNTIYQEITPADMQDSSNFILAVNDIENILGITQETNSNVSLNSSTS</sequence>
<dbReference type="EMBL" id="CAJOBG010006358">
    <property type="protein sequence ID" value="CAF4184560.1"/>
    <property type="molecule type" value="Genomic_DNA"/>
</dbReference>
<organism evidence="2 3">
    <name type="scientific">Rotaria magnacalcarata</name>
    <dbReference type="NCBI Taxonomy" id="392030"/>
    <lineage>
        <taxon>Eukaryota</taxon>
        <taxon>Metazoa</taxon>
        <taxon>Spiralia</taxon>
        <taxon>Gnathifera</taxon>
        <taxon>Rotifera</taxon>
        <taxon>Eurotatoria</taxon>
        <taxon>Bdelloidea</taxon>
        <taxon>Philodinida</taxon>
        <taxon>Philodinidae</taxon>
        <taxon>Rotaria</taxon>
    </lineage>
</organism>
<feature type="non-terminal residue" evidence="2">
    <location>
        <position position="1"/>
    </location>
</feature>
<proteinExistence type="predicted"/>
<accession>A0A820A2C9</accession>
<dbReference type="PANTHER" id="PTHR14465">
    <property type="entry name" value="IQ DOMAIN-CONTAINING PROTEIN H"/>
    <property type="match status" value="1"/>
</dbReference>